<dbReference type="Gene3D" id="3.40.50.720">
    <property type="entry name" value="NAD(P)-binding Rossmann-like Domain"/>
    <property type="match status" value="1"/>
</dbReference>
<dbReference type="PANTHER" id="PTHR11092:SF0">
    <property type="entry name" value="EPIMERASE FAMILY PROTEIN SDR39U1"/>
    <property type="match status" value="1"/>
</dbReference>
<feature type="domain" description="DUF1731" evidence="3">
    <location>
        <begin position="259"/>
        <end position="305"/>
    </location>
</feature>
<proteinExistence type="inferred from homology"/>
<comment type="similarity">
    <text evidence="1">Belongs to the NAD(P)-dependent epimerase/dehydratase family. SDR39U1 subfamily.</text>
</comment>
<dbReference type="RefSeq" id="WP_277868045.1">
    <property type="nucleotide sequence ID" value="NZ_JAKKUT010000008.1"/>
</dbReference>
<dbReference type="Pfam" id="PF08338">
    <property type="entry name" value="DUF1731"/>
    <property type="match status" value="1"/>
</dbReference>
<sequence>MKILITGATGFVGQRLVPTLADQNHQLVLLVRDPDRHQQLFQDLAHKTTIEWVQYGPKESGDWQNAVSGCDAVIHLAGEPLAAGRWTSERKAEILASRSIGTEKLVEAIAQANPRPQVLISTSAIGYYGTSETETFQEESGPGQDFLGKVCQAWEGAAQPVTDLGVRLVILRFGIVLGLGGAIGQMLPAFKLYAGGPIGSGRQWFSWIHQDDLVALICYALEHPDFIGVYNATAPNPVSMGTFCQTLAEVLDRPSWLPVPDFILTLLLGEAAQVVLQGQRVLPQRTLASGFEFQYPTVKTALEDIL</sequence>
<dbReference type="InterPro" id="IPR001509">
    <property type="entry name" value="Epimerase_deHydtase"/>
</dbReference>
<dbReference type="InterPro" id="IPR010099">
    <property type="entry name" value="SDR39U1"/>
</dbReference>
<keyword evidence="5" id="KW-1185">Reference proteome</keyword>
<gene>
    <name evidence="4" type="ORF">L3556_14445</name>
</gene>
<dbReference type="InterPro" id="IPR013549">
    <property type="entry name" value="DUF1731"/>
</dbReference>
<dbReference type="Pfam" id="PF01370">
    <property type="entry name" value="Epimerase"/>
    <property type="match status" value="1"/>
</dbReference>
<protein>
    <submittedName>
        <fullName evidence="4">TIGR01777 family oxidoreductase</fullName>
    </submittedName>
</protein>
<accession>A0ABT6F2Q4</accession>
<dbReference type="Proteomes" id="UP001154265">
    <property type="component" value="Unassembled WGS sequence"/>
</dbReference>
<organism evidence="4 5">
    <name type="scientific">Candidatus Synechococcus calcipolaris G9</name>
    <dbReference type="NCBI Taxonomy" id="1497997"/>
    <lineage>
        <taxon>Bacteria</taxon>
        <taxon>Bacillati</taxon>
        <taxon>Cyanobacteriota</taxon>
        <taxon>Cyanophyceae</taxon>
        <taxon>Synechococcales</taxon>
        <taxon>Synechococcaceae</taxon>
        <taxon>Synechococcus</taxon>
    </lineage>
</organism>
<dbReference type="NCBIfam" id="TIGR01777">
    <property type="entry name" value="yfcH"/>
    <property type="match status" value="1"/>
</dbReference>
<evidence type="ECO:0000259" key="3">
    <source>
        <dbReference type="Pfam" id="PF08338"/>
    </source>
</evidence>
<dbReference type="PANTHER" id="PTHR11092">
    <property type="entry name" value="SUGAR NUCLEOTIDE EPIMERASE RELATED"/>
    <property type="match status" value="1"/>
</dbReference>
<reference evidence="4" key="2">
    <citation type="submission" date="2022-01" db="EMBL/GenBank/DDBJ databases">
        <authorList>
            <person name="Zivanovic Y."/>
            <person name="Moreira D."/>
            <person name="Lopez-Garcia P."/>
        </authorList>
    </citation>
    <scope>NUCLEOTIDE SEQUENCE</scope>
    <source>
        <strain evidence="4">G9</strain>
    </source>
</reference>
<comment type="caution">
    <text evidence="4">The sequence shown here is derived from an EMBL/GenBank/DDBJ whole genome shotgun (WGS) entry which is preliminary data.</text>
</comment>
<feature type="domain" description="NAD-dependent epimerase/dehydratase" evidence="2">
    <location>
        <begin position="3"/>
        <end position="228"/>
    </location>
</feature>
<evidence type="ECO:0000256" key="1">
    <source>
        <dbReference type="ARBA" id="ARBA00009353"/>
    </source>
</evidence>
<name>A0ABT6F2Q4_9SYNE</name>
<dbReference type="InterPro" id="IPR036291">
    <property type="entry name" value="NAD(P)-bd_dom_sf"/>
</dbReference>
<reference evidence="4" key="1">
    <citation type="journal article" date="2022" name="Genome Biol. Evol.">
        <title>A New Gene Family Diagnostic for Intracellular Biomineralization of Amorphous Ca Carbonates by Cyanobacteria.</title>
        <authorList>
            <person name="Benzerara K."/>
            <person name="Duprat E."/>
            <person name="Bitard-Feildel T."/>
            <person name="Caumes G."/>
            <person name="Cassier-Chauvat C."/>
            <person name="Chauvat F."/>
            <person name="Dezi M."/>
            <person name="Diop S.I."/>
            <person name="Gaschignard G."/>
            <person name="Gorgen S."/>
            <person name="Gugger M."/>
            <person name="Lopez-Garcia P."/>
            <person name="Millet M."/>
            <person name="Skouri-Panet F."/>
            <person name="Moreira D."/>
            <person name="Callebaut I."/>
        </authorList>
    </citation>
    <scope>NUCLEOTIDE SEQUENCE</scope>
    <source>
        <strain evidence="4">G9</strain>
    </source>
</reference>
<evidence type="ECO:0000259" key="2">
    <source>
        <dbReference type="Pfam" id="PF01370"/>
    </source>
</evidence>
<evidence type="ECO:0000313" key="5">
    <source>
        <dbReference type="Proteomes" id="UP001154265"/>
    </source>
</evidence>
<evidence type="ECO:0000313" key="4">
    <source>
        <dbReference type="EMBL" id="MDG2992119.1"/>
    </source>
</evidence>
<dbReference type="SUPFAM" id="SSF51735">
    <property type="entry name" value="NAD(P)-binding Rossmann-fold domains"/>
    <property type="match status" value="1"/>
</dbReference>
<dbReference type="CDD" id="cd05242">
    <property type="entry name" value="SDR_a8"/>
    <property type="match status" value="1"/>
</dbReference>
<dbReference type="EMBL" id="JAKKUT010000008">
    <property type="protein sequence ID" value="MDG2992119.1"/>
    <property type="molecule type" value="Genomic_DNA"/>
</dbReference>